<proteinExistence type="predicted"/>
<gene>
    <name evidence="1" type="ORF">PTRG_11553</name>
</gene>
<evidence type="ECO:0000313" key="2">
    <source>
        <dbReference type="Proteomes" id="UP000001471"/>
    </source>
</evidence>
<dbReference type="Proteomes" id="UP000001471">
    <property type="component" value="Unassembled WGS sequence"/>
</dbReference>
<dbReference type="InParanoid" id="B2WNJ3"/>
<dbReference type="EMBL" id="DS231632">
    <property type="protein sequence ID" value="EDU44603.1"/>
    <property type="molecule type" value="Genomic_DNA"/>
</dbReference>
<name>B2WNJ3_PYRTR</name>
<organism evidence="1 2">
    <name type="scientific">Pyrenophora tritici-repentis (strain Pt-1C-BFP)</name>
    <name type="common">Wheat tan spot fungus</name>
    <name type="synonym">Drechslera tritici-repentis</name>
    <dbReference type="NCBI Taxonomy" id="426418"/>
    <lineage>
        <taxon>Eukaryota</taxon>
        <taxon>Fungi</taxon>
        <taxon>Dikarya</taxon>
        <taxon>Ascomycota</taxon>
        <taxon>Pezizomycotina</taxon>
        <taxon>Dothideomycetes</taxon>
        <taxon>Pleosporomycetidae</taxon>
        <taxon>Pleosporales</taxon>
        <taxon>Pleosporineae</taxon>
        <taxon>Pleosporaceae</taxon>
        <taxon>Pyrenophora</taxon>
    </lineage>
</organism>
<reference evidence="2" key="1">
    <citation type="journal article" date="2013" name="G3 (Bethesda)">
        <title>Comparative genomics of a plant-pathogenic fungus, Pyrenophora tritici-repentis, reveals transduplication and the impact of repeat elements on pathogenicity and population divergence.</title>
        <authorList>
            <person name="Manning V.A."/>
            <person name="Pandelova I."/>
            <person name="Dhillon B."/>
            <person name="Wilhelm L.J."/>
            <person name="Goodwin S.B."/>
            <person name="Berlin A.M."/>
            <person name="Figueroa M."/>
            <person name="Freitag M."/>
            <person name="Hane J.K."/>
            <person name="Henrissat B."/>
            <person name="Holman W.H."/>
            <person name="Kodira C.D."/>
            <person name="Martin J."/>
            <person name="Oliver R.P."/>
            <person name="Robbertse B."/>
            <person name="Schackwitz W."/>
            <person name="Schwartz D.C."/>
            <person name="Spatafora J.W."/>
            <person name="Turgeon B.G."/>
            <person name="Yandava C."/>
            <person name="Young S."/>
            <person name="Zhou S."/>
            <person name="Zeng Q."/>
            <person name="Grigoriev I.V."/>
            <person name="Ma L.-J."/>
            <person name="Ciuffetti L.M."/>
        </authorList>
    </citation>
    <scope>NUCLEOTIDE SEQUENCE [LARGE SCALE GENOMIC DNA]</scope>
    <source>
        <strain evidence="2">Pt-1C-BFP</strain>
    </source>
</reference>
<dbReference type="AlphaFoldDB" id="B2WNJ3"/>
<protein>
    <submittedName>
        <fullName evidence="1">Uncharacterized protein</fullName>
    </submittedName>
</protein>
<evidence type="ECO:0000313" key="1">
    <source>
        <dbReference type="EMBL" id="EDU44603.1"/>
    </source>
</evidence>
<accession>B2WNJ3</accession>
<dbReference type="HOGENOM" id="CLU_1563672_0_0_1"/>
<sequence>MHARLDLMPGLQCDVASLGVLGALQTTLLSAAAAVARLEHHVTCPAHDKRQPSRPFNLGEHCSLGLVVALLWNKTAAAAPLITSVRLAGLKTCMALDCIGLAHGPSLHQAREKYSLFAPEFQSRPSRESTVQSPESRVGGHNHYCPTTRSNCQARVNVGPTPSCRRLCKDL</sequence>